<accession>A0A8J3GII4</accession>
<organism evidence="2 3">
    <name type="scientific">Limoniibacter endophyticus</name>
    <dbReference type="NCBI Taxonomy" id="1565040"/>
    <lineage>
        <taxon>Bacteria</taxon>
        <taxon>Pseudomonadati</taxon>
        <taxon>Pseudomonadota</taxon>
        <taxon>Alphaproteobacteria</taxon>
        <taxon>Hyphomicrobiales</taxon>
        <taxon>Bartonellaceae</taxon>
        <taxon>Limoniibacter</taxon>
    </lineage>
</organism>
<evidence type="ECO:0000313" key="2">
    <source>
        <dbReference type="EMBL" id="GHC72412.1"/>
    </source>
</evidence>
<gene>
    <name evidence="2" type="ORF">GCM10010136_20100</name>
</gene>
<dbReference type="RefSeq" id="WP_189489872.1">
    <property type="nucleotide sequence ID" value="NZ_BMZO01000006.1"/>
</dbReference>
<dbReference type="Proteomes" id="UP000641137">
    <property type="component" value="Unassembled WGS sequence"/>
</dbReference>
<evidence type="ECO:0000313" key="3">
    <source>
        <dbReference type="Proteomes" id="UP000641137"/>
    </source>
</evidence>
<keyword evidence="3" id="KW-1185">Reference proteome</keyword>
<comment type="caution">
    <text evidence="2">The sequence shown here is derived from an EMBL/GenBank/DDBJ whole genome shotgun (WGS) entry which is preliminary data.</text>
</comment>
<feature type="region of interest" description="Disordered" evidence="1">
    <location>
        <begin position="224"/>
        <end position="250"/>
    </location>
</feature>
<protein>
    <recommendedName>
        <fullName evidence="4">DUF3618 domain-containing protein</fullName>
    </recommendedName>
</protein>
<dbReference type="EMBL" id="BMZO01000006">
    <property type="protein sequence ID" value="GHC72412.1"/>
    <property type="molecule type" value="Genomic_DNA"/>
</dbReference>
<proteinExistence type="predicted"/>
<reference evidence="2" key="1">
    <citation type="journal article" date="2014" name="Int. J. Syst. Evol. Microbiol.">
        <title>Complete genome sequence of Corynebacterium casei LMG S-19264T (=DSM 44701T), isolated from a smear-ripened cheese.</title>
        <authorList>
            <consortium name="US DOE Joint Genome Institute (JGI-PGF)"/>
            <person name="Walter F."/>
            <person name="Albersmeier A."/>
            <person name="Kalinowski J."/>
            <person name="Ruckert C."/>
        </authorList>
    </citation>
    <scope>NUCLEOTIDE SEQUENCE</scope>
    <source>
        <strain evidence="2">KCTC 42097</strain>
    </source>
</reference>
<dbReference type="AlphaFoldDB" id="A0A8J3GII4"/>
<reference evidence="2" key="2">
    <citation type="submission" date="2020-09" db="EMBL/GenBank/DDBJ databases">
        <authorList>
            <person name="Sun Q."/>
            <person name="Kim S."/>
        </authorList>
    </citation>
    <scope>NUCLEOTIDE SEQUENCE</scope>
    <source>
        <strain evidence="2">KCTC 42097</strain>
    </source>
</reference>
<evidence type="ECO:0008006" key="4">
    <source>
        <dbReference type="Google" id="ProtNLM"/>
    </source>
</evidence>
<sequence length="269" mass="27186">MSSETEQLAREAESHRRAVDATIDSLKERMSLGQIIDELTSYAREGQAAEMVTNLKTQVKENPLALGLVGAGVAWLMLGDGSKHSATSGAPGSFASASNTAKGVASSAGEAAASAKDATMRAVHDMRDTASNVGSSAYHAGAQVGSAMSHGAQRARRTIVDSLHEEPLVIGAIALAIGAAVGASLPSTETEDRLVGDTSDRVKSGLAKGGSEAVETAKAVAADSYTAAASEADRQGLTPGGGEDTISEKVSSVVGAAADAAKQSFNDRT</sequence>
<evidence type="ECO:0000256" key="1">
    <source>
        <dbReference type="SAM" id="MobiDB-lite"/>
    </source>
</evidence>
<name>A0A8J3GII4_9HYPH</name>